<feature type="transmembrane region" description="Helical" evidence="1">
    <location>
        <begin position="33"/>
        <end position="54"/>
    </location>
</feature>
<sequence>MSLNLGESSCTGTGTPSVCMAILHQKQLVRMPLNYWFILMTSLQQTVSLGIYLWGNAGEGSFQLKTSQESVF</sequence>
<organism evidence="2">
    <name type="scientific">Arundo donax</name>
    <name type="common">Giant reed</name>
    <name type="synonym">Donax arundinaceus</name>
    <dbReference type="NCBI Taxonomy" id="35708"/>
    <lineage>
        <taxon>Eukaryota</taxon>
        <taxon>Viridiplantae</taxon>
        <taxon>Streptophyta</taxon>
        <taxon>Embryophyta</taxon>
        <taxon>Tracheophyta</taxon>
        <taxon>Spermatophyta</taxon>
        <taxon>Magnoliopsida</taxon>
        <taxon>Liliopsida</taxon>
        <taxon>Poales</taxon>
        <taxon>Poaceae</taxon>
        <taxon>PACMAD clade</taxon>
        <taxon>Arundinoideae</taxon>
        <taxon>Arundineae</taxon>
        <taxon>Arundo</taxon>
    </lineage>
</organism>
<protein>
    <submittedName>
        <fullName evidence="2">Uncharacterized protein</fullName>
    </submittedName>
</protein>
<evidence type="ECO:0000256" key="1">
    <source>
        <dbReference type="SAM" id="Phobius"/>
    </source>
</evidence>
<evidence type="ECO:0000313" key="2">
    <source>
        <dbReference type="EMBL" id="JAE17566.1"/>
    </source>
</evidence>
<dbReference type="AlphaFoldDB" id="A0A0A9G4V1"/>
<keyword evidence="1" id="KW-0812">Transmembrane</keyword>
<dbReference type="EMBL" id="GBRH01180330">
    <property type="protein sequence ID" value="JAE17566.1"/>
    <property type="molecule type" value="Transcribed_RNA"/>
</dbReference>
<reference evidence="2" key="2">
    <citation type="journal article" date="2015" name="Data Brief">
        <title>Shoot transcriptome of the giant reed, Arundo donax.</title>
        <authorList>
            <person name="Barrero R.A."/>
            <person name="Guerrero F.D."/>
            <person name="Moolhuijzen P."/>
            <person name="Goolsby J.A."/>
            <person name="Tidwell J."/>
            <person name="Bellgard S.E."/>
            <person name="Bellgard M.I."/>
        </authorList>
    </citation>
    <scope>NUCLEOTIDE SEQUENCE</scope>
    <source>
        <tissue evidence="2">Shoot tissue taken approximately 20 cm above the soil surface</tissue>
    </source>
</reference>
<accession>A0A0A9G4V1</accession>
<reference evidence="2" key="1">
    <citation type="submission" date="2014-09" db="EMBL/GenBank/DDBJ databases">
        <authorList>
            <person name="Magalhaes I.L.F."/>
            <person name="Oliveira U."/>
            <person name="Santos F.R."/>
            <person name="Vidigal T.H.D.A."/>
            <person name="Brescovit A.D."/>
            <person name="Santos A.J."/>
        </authorList>
    </citation>
    <scope>NUCLEOTIDE SEQUENCE</scope>
    <source>
        <tissue evidence="2">Shoot tissue taken approximately 20 cm above the soil surface</tissue>
    </source>
</reference>
<keyword evidence="1" id="KW-1133">Transmembrane helix</keyword>
<keyword evidence="1" id="KW-0472">Membrane</keyword>
<proteinExistence type="predicted"/>
<name>A0A0A9G4V1_ARUDO</name>